<dbReference type="AlphaFoldDB" id="A0A562ZS40"/>
<proteinExistence type="predicted"/>
<protein>
    <submittedName>
        <fullName evidence="2">Putative toxin-antitoxin system toxin component, PIN family</fullName>
    </submittedName>
</protein>
<dbReference type="InterPro" id="IPR029060">
    <property type="entry name" value="PIN-like_dom_sf"/>
</dbReference>
<evidence type="ECO:0000313" key="2">
    <source>
        <dbReference type="EMBL" id="TWO71115.1"/>
    </source>
</evidence>
<sequence>MTAPPRVVLDTNVILSALLFAGGPASRLRAGWQEGRFLPLASTATVRELARVLACPKFKLSASEQQDLLADYVPWVQVVRVPDPPPVVPACRDPFDLVFLHVAVTGKARMLVTGDKDLLVLDGSRGLCPVVTVDAFCREVMVR</sequence>
<evidence type="ECO:0000259" key="1">
    <source>
        <dbReference type="Pfam" id="PF13470"/>
    </source>
</evidence>
<organism evidence="2 3">
    <name type="scientific">Caenimonas sedimenti</name>
    <dbReference type="NCBI Taxonomy" id="2596921"/>
    <lineage>
        <taxon>Bacteria</taxon>
        <taxon>Pseudomonadati</taxon>
        <taxon>Pseudomonadota</taxon>
        <taxon>Betaproteobacteria</taxon>
        <taxon>Burkholderiales</taxon>
        <taxon>Comamonadaceae</taxon>
        <taxon>Caenimonas</taxon>
    </lineage>
</organism>
<comment type="caution">
    <text evidence="2">The sequence shown here is derived from an EMBL/GenBank/DDBJ whole genome shotgun (WGS) entry which is preliminary data.</text>
</comment>
<feature type="domain" description="PIN" evidence="1">
    <location>
        <begin position="6"/>
        <end position="117"/>
    </location>
</feature>
<dbReference type="Pfam" id="PF13470">
    <property type="entry name" value="PIN_3"/>
    <property type="match status" value="1"/>
</dbReference>
<dbReference type="InterPro" id="IPR002850">
    <property type="entry name" value="PIN_toxin-like"/>
</dbReference>
<dbReference type="RefSeq" id="WP_145893345.1">
    <property type="nucleotide sequence ID" value="NZ_VOBQ01000009.1"/>
</dbReference>
<dbReference type="SUPFAM" id="SSF88723">
    <property type="entry name" value="PIN domain-like"/>
    <property type="match status" value="1"/>
</dbReference>
<dbReference type="InterPro" id="IPR002716">
    <property type="entry name" value="PIN_dom"/>
</dbReference>
<dbReference type="OrthoDB" id="9792229at2"/>
<accession>A0A562ZS40</accession>
<reference evidence="2 3" key="1">
    <citation type="submission" date="2019-07" db="EMBL/GenBank/DDBJ databases">
        <title>Caenimonas sedimenti sp. nov., isolated from activated sludge.</title>
        <authorList>
            <person name="Xu J."/>
        </authorList>
    </citation>
    <scope>NUCLEOTIDE SEQUENCE [LARGE SCALE GENOMIC DNA]</scope>
    <source>
        <strain evidence="2 3">HX-9-20</strain>
    </source>
</reference>
<dbReference type="NCBIfam" id="TIGR00305">
    <property type="entry name" value="putative toxin-antitoxin system toxin component, PIN family"/>
    <property type="match status" value="1"/>
</dbReference>
<name>A0A562ZS40_9BURK</name>
<gene>
    <name evidence="2" type="ORF">FN976_12410</name>
</gene>
<evidence type="ECO:0000313" key="3">
    <source>
        <dbReference type="Proteomes" id="UP000318199"/>
    </source>
</evidence>
<keyword evidence="3" id="KW-1185">Reference proteome</keyword>
<dbReference type="Proteomes" id="UP000318199">
    <property type="component" value="Unassembled WGS sequence"/>
</dbReference>
<dbReference type="PANTHER" id="PTHR34610">
    <property type="entry name" value="SSL7007 PROTEIN"/>
    <property type="match status" value="1"/>
</dbReference>
<dbReference type="PANTHER" id="PTHR34610:SF4">
    <property type="entry name" value="SLL8027 PROTEIN"/>
    <property type="match status" value="1"/>
</dbReference>
<dbReference type="EMBL" id="VOBQ01000009">
    <property type="protein sequence ID" value="TWO71115.1"/>
    <property type="molecule type" value="Genomic_DNA"/>
</dbReference>